<name>B9TNT0_RICCO</name>
<gene>
    <name evidence="1" type="ORF">RCOM_2001040</name>
</gene>
<feature type="non-terminal residue" evidence="1">
    <location>
        <position position="1"/>
    </location>
</feature>
<evidence type="ECO:0000313" key="1">
    <source>
        <dbReference type="EMBL" id="EEF22484.1"/>
    </source>
</evidence>
<organism evidence="1 2">
    <name type="scientific">Ricinus communis</name>
    <name type="common">Castor bean</name>
    <dbReference type="NCBI Taxonomy" id="3988"/>
    <lineage>
        <taxon>Eukaryota</taxon>
        <taxon>Viridiplantae</taxon>
        <taxon>Streptophyta</taxon>
        <taxon>Embryophyta</taxon>
        <taxon>Tracheophyta</taxon>
        <taxon>Spermatophyta</taxon>
        <taxon>Magnoliopsida</taxon>
        <taxon>eudicotyledons</taxon>
        <taxon>Gunneridae</taxon>
        <taxon>Pentapetalae</taxon>
        <taxon>rosids</taxon>
        <taxon>fabids</taxon>
        <taxon>Malpighiales</taxon>
        <taxon>Euphorbiaceae</taxon>
        <taxon>Acalyphoideae</taxon>
        <taxon>Acalypheae</taxon>
        <taxon>Ricinus</taxon>
    </lineage>
</organism>
<sequence>PQWAQADAAAGRQRVTYRQRVVDAVASARLHDFCLFAIMQCEQIAVCQPGEADVVVPCHILRPPWLAATAQIGWRCHQLAWRCSRQPGNGVWRQVAALPHGDVHALLDQVDHAVVQYQFDVYLRVARQEWREHGIEAELAEGGRRVQADQARRRFGLAARFRHRFLIFGQHAKRALIEAHALRRGLQTGGAAFQQAHAEFLFQRGDDFADGRLCRALLACNGRQAA</sequence>
<dbReference type="AlphaFoldDB" id="B9TNT0"/>
<protein>
    <submittedName>
        <fullName evidence="1">Uncharacterized protein</fullName>
    </submittedName>
</protein>
<dbReference type="Proteomes" id="UP000008311">
    <property type="component" value="Unassembled WGS sequence"/>
</dbReference>
<reference evidence="2" key="1">
    <citation type="journal article" date="2010" name="Nat. Biotechnol.">
        <title>Draft genome sequence of the oilseed species Ricinus communis.</title>
        <authorList>
            <person name="Chan A.P."/>
            <person name="Crabtree J."/>
            <person name="Zhao Q."/>
            <person name="Lorenzi H."/>
            <person name="Orvis J."/>
            <person name="Puiu D."/>
            <person name="Melake-Berhan A."/>
            <person name="Jones K.M."/>
            <person name="Redman J."/>
            <person name="Chen G."/>
            <person name="Cahoon E.B."/>
            <person name="Gedil M."/>
            <person name="Stanke M."/>
            <person name="Haas B.J."/>
            <person name="Wortman J.R."/>
            <person name="Fraser-Liggett C.M."/>
            <person name="Ravel J."/>
            <person name="Rabinowicz P.D."/>
        </authorList>
    </citation>
    <scope>NUCLEOTIDE SEQUENCE [LARGE SCALE GENOMIC DNA]</scope>
    <source>
        <strain evidence="2">cv. Hale</strain>
    </source>
</reference>
<dbReference type="EMBL" id="EQ993477">
    <property type="protein sequence ID" value="EEF22484.1"/>
    <property type="molecule type" value="Genomic_DNA"/>
</dbReference>
<dbReference type="InParanoid" id="B9TNT0"/>
<keyword evidence="2" id="KW-1185">Reference proteome</keyword>
<evidence type="ECO:0000313" key="2">
    <source>
        <dbReference type="Proteomes" id="UP000008311"/>
    </source>
</evidence>
<proteinExistence type="predicted"/>
<accession>B9TNT0</accession>